<accession>A0A6C0JAS1</accession>
<dbReference type="AlphaFoldDB" id="A0A6C0JAS1"/>
<proteinExistence type="predicted"/>
<reference evidence="1" key="1">
    <citation type="journal article" date="2020" name="Nature">
        <title>Giant virus diversity and host interactions through global metagenomics.</title>
        <authorList>
            <person name="Schulz F."/>
            <person name="Roux S."/>
            <person name="Paez-Espino D."/>
            <person name="Jungbluth S."/>
            <person name="Walsh D.A."/>
            <person name="Denef V.J."/>
            <person name="McMahon K.D."/>
            <person name="Konstantinidis K.T."/>
            <person name="Eloe-Fadrosh E.A."/>
            <person name="Kyrpides N.C."/>
            <person name="Woyke T."/>
        </authorList>
    </citation>
    <scope>NUCLEOTIDE SEQUENCE</scope>
    <source>
        <strain evidence="1">GVMAG-M-3300025880-56</strain>
    </source>
</reference>
<protein>
    <submittedName>
        <fullName evidence="1">Uncharacterized protein</fullName>
    </submittedName>
</protein>
<dbReference type="EMBL" id="MN740350">
    <property type="protein sequence ID" value="QHU01891.1"/>
    <property type="molecule type" value="Genomic_DNA"/>
</dbReference>
<evidence type="ECO:0000313" key="1">
    <source>
        <dbReference type="EMBL" id="QHU01891.1"/>
    </source>
</evidence>
<name>A0A6C0JAS1_9ZZZZ</name>
<organism evidence="1">
    <name type="scientific">viral metagenome</name>
    <dbReference type="NCBI Taxonomy" id="1070528"/>
    <lineage>
        <taxon>unclassified sequences</taxon>
        <taxon>metagenomes</taxon>
        <taxon>organismal metagenomes</taxon>
    </lineage>
</organism>
<sequence length="143" mass="16450">MCDRPNSRVGNLESQKNINRYKEIENKELSSKKINIATKNEDVPKWVRKQTEKFLRNLEIEKNNFKMYKGTENIELSSKKINIATKNEDVPKAQPSAPNVMCVAIRKIQYVVVQIAERFTDLDWICRSVDGGSKWTVCIGADS</sequence>